<feature type="transmembrane region" description="Helical" evidence="5">
    <location>
        <begin position="79"/>
        <end position="98"/>
    </location>
</feature>
<dbReference type="STRING" id="996342.SAMN05443551_3938"/>
<reference evidence="7 8" key="1">
    <citation type="submission" date="2016-11" db="EMBL/GenBank/DDBJ databases">
        <authorList>
            <person name="Jaros S."/>
            <person name="Januszkiewicz K."/>
            <person name="Wedrychowicz H."/>
        </authorList>
    </citation>
    <scope>NUCLEOTIDE SEQUENCE [LARGE SCALE GENOMIC DNA]</scope>
    <source>
        <strain evidence="7 8">DSM 29431</strain>
    </source>
</reference>
<organism evidence="7 8">
    <name type="scientific">Marivita hallyeonensis</name>
    <dbReference type="NCBI Taxonomy" id="996342"/>
    <lineage>
        <taxon>Bacteria</taxon>
        <taxon>Pseudomonadati</taxon>
        <taxon>Pseudomonadota</taxon>
        <taxon>Alphaproteobacteria</taxon>
        <taxon>Rhodobacterales</taxon>
        <taxon>Roseobacteraceae</taxon>
        <taxon>Marivita</taxon>
    </lineage>
</organism>
<feature type="transmembrane region" description="Helical" evidence="5">
    <location>
        <begin position="217"/>
        <end position="238"/>
    </location>
</feature>
<feature type="transmembrane region" description="Helical" evidence="5">
    <location>
        <begin position="170"/>
        <end position="188"/>
    </location>
</feature>
<dbReference type="InterPro" id="IPR053160">
    <property type="entry name" value="MFS_DHA3_Transporter"/>
</dbReference>
<dbReference type="PROSITE" id="PS00216">
    <property type="entry name" value="SUGAR_TRANSPORT_1"/>
    <property type="match status" value="1"/>
</dbReference>
<feature type="domain" description="Major facilitator superfamily (MFS) profile" evidence="6">
    <location>
        <begin position="1"/>
        <end position="404"/>
    </location>
</feature>
<evidence type="ECO:0000259" key="6">
    <source>
        <dbReference type="PROSITE" id="PS50850"/>
    </source>
</evidence>
<dbReference type="SUPFAM" id="SSF103473">
    <property type="entry name" value="MFS general substrate transporter"/>
    <property type="match status" value="1"/>
</dbReference>
<feature type="transmembrane region" description="Helical" evidence="5">
    <location>
        <begin position="385"/>
        <end position="403"/>
    </location>
</feature>
<comment type="subcellular location">
    <subcellularLocation>
        <location evidence="1">Membrane</location>
        <topology evidence="1">Multi-pass membrane protein</topology>
    </subcellularLocation>
</comment>
<keyword evidence="3 5" id="KW-1133">Transmembrane helix</keyword>
<feature type="transmembrane region" description="Helical" evidence="5">
    <location>
        <begin position="285"/>
        <end position="307"/>
    </location>
</feature>
<dbReference type="GO" id="GO:0022857">
    <property type="term" value="F:transmembrane transporter activity"/>
    <property type="evidence" value="ECO:0007669"/>
    <property type="project" value="InterPro"/>
</dbReference>
<dbReference type="Pfam" id="PF07690">
    <property type="entry name" value="MFS_1"/>
    <property type="match status" value="1"/>
</dbReference>
<dbReference type="InterPro" id="IPR005829">
    <property type="entry name" value="Sugar_transporter_CS"/>
</dbReference>
<evidence type="ECO:0000256" key="2">
    <source>
        <dbReference type="ARBA" id="ARBA00022692"/>
    </source>
</evidence>
<dbReference type="AlphaFoldDB" id="A0A1M5XGD5"/>
<dbReference type="PANTHER" id="PTHR23530:SF1">
    <property type="entry name" value="PERMEASE, MAJOR FACILITATOR SUPERFAMILY-RELATED"/>
    <property type="match status" value="1"/>
</dbReference>
<evidence type="ECO:0000313" key="7">
    <source>
        <dbReference type="EMBL" id="SHH98871.1"/>
    </source>
</evidence>
<keyword evidence="4 5" id="KW-0472">Membrane</keyword>
<dbReference type="PANTHER" id="PTHR23530">
    <property type="entry name" value="TRANSPORT PROTEIN-RELATED"/>
    <property type="match status" value="1"/>
</dbReference>
<feature type="transmembrane region" description="Helical" evidence="5">
    <location>
        <begin position="52"/>
        <end position="72"/>
    </location>
</feature>
<dbReference type="InterPro" id="IPR020846">
    <property type="entry name" value="MFS_dom"/>
</dbReference>
<evidence type="ECO:0000313" key="8">
    <source>
        <dbReference type="Proteomes" id="UP000184221"/>
    </source>
</evidence>
<feature type="transmembrane region" description="Helical" evidence="5">
    <location>
        <begin position="258"/>
        <end position="278"/>
    </location>
</feature>
<proteinExistence type="predicted"/>
<evidence type="ECO:0000256" key="4">
    <source>
        <dbReference type="ARBA" id="ARBA00023136"/>
    </source>
</evidence>
<gene>
    <name evidence="7" type="ORF">SAMN05443551_3938</name>
</gene>
<evidence type="ECO:0000256" key="5">
    <source>
        <dbReference type="SAM" id="Phobius"/>
    </source>
</evidence>
<evidence type="ECO:0000256" key="3">
    <source>
        <dbReference type="ARBA" id="ARBA00022989"/>
    </source>
</evidence>
<dbReference type="GO" id="GO:0016020">
    <property type="term" value="C:membrane"/>
    <property type="evidence" value="ECO:0007669"/>
    <property type="project" value="UniProtKB-SubCell"/>
</dbReference>
<dbReference type="InterPro" id="IPR036259">
    <property type="entry name" value="MFS_trans_sf"/>
</dbReference>
<evidence type="ECO:0000256" key="1">
    <source>
        <dbReference type="ARBA" id="ARBA00004141"/>
    </source>
</evidence>
<keyword evidence="8" id="KW-1185">Reference proteome</keyword>
<dbReference type="EMBL" id="FQXC01000006">
    <property type="protein sequence ID" value="SHH98871.1"/>
    <property type="molecule type" value="Genomic_DNA"/>
</dbReference>
<dbReference type="Gene3D" id="1.20.1250.20">
    <property type="entry name" value="MFS general substrate transporter like domains"/>
    <property type="match status" value="1"/>
</dbReference>
<dbReference type="Proteomes" id="UP000184221">
    <property type="component" value="Unassembled WGS sequence"/>
</dbReference>
<accession>A0A1M5XGD5</accession>
<protein>
    <submittedName>
        <fullName evidence="7">Major Facilitator Superfamily protein</fullName>
    </submittedName>
</protein>
<dbReference type="PROSITE" id="PS50850">
    <property type="entry name" value="MFS"/>
    <property type="match status" value="1"/>
</dbReference>
<name>A0A1M5XGD5_9RHOB</name>
<dbReference type="InterPro" id="IPR011701">
    <property type="entry name" value="MFS"/>
</dbReference>
<sequence length="416" mass="44760">MSPSKVKPISTATLSRNLTLLPWMKFTQNLLFWQATWFLFLQDTLSASEAVLLYAIYDIGVTVFEVPSGYMSDRIGRRITLLTSGVAGLAAMVCFATGDSFAAFALAQVLLGISIAFASGTDSSLLFETLAAEGREDEVEVFELRLWRFTFAALMVSAVTGGLMARALPVLPFILSGVAFLAMLFLAARLRDGPHTVTESNTVPFTTAIAAAFRKPVLLWLFGLSVVMYGFSHVPFVFGQPFILRALDTVGLSGEAPLVSGIVTSIMMAVSVAASFAAPQIRERIGLAAILLLAFALQITLCVVLAFNQSLLAIAILFLRMVPDSLSRPFILATTQPLLSDGVRATYLSIQSFVGRIAFAGSLWLASRNVSDVGEMPVADLGRVLAAYAVVGAAIWAVLWITARRVNLEVRRKGTA</sequence>
<keyword evidence="2 5" id="KW-0812">Transmembrane</keyword>